<reference evidence="1" key="1">
    <citation type="journal article" date="2012" name="Nature">
        <title>The oyster genome reveals stress adaptation and complexity of shell formation.</title>
        <authorList>
            <person name="Zhang G."/>
            <person name="Fang X."/>
            <person name="Guo X."/>
            <person name="Li L."/>
            <person name="Luo R."/>
            <person name="Xu F."/>
            <person name="Yang P."/>
            <person name="Zhang L."/>
            <person name="Wang X."/>
            <person name="Qi H."/>
            <person name="Xiong Z."/>
            <person name="Que H."/>
            <person name="Xie Y."/>
            <person name="Holland P.W."/>
            <person name="Paps J."/>
            <person name="Zhu Y."/>
            <person name="Wu F."/>
            <person name="Chen Y."/>
            <person name="Wang J."/>
            <person name="Peng C."/>
            <person name="Meng J."/>
            <person name="Yang L."/>
            <person name="Liu J."/>
            <person name="Wen B."/>
            <person name="Zhang N."/>
            <person name="Huang Z."/>
            <person name="Zhu Q."/>
            <person name="Feng Y."/>
            <person name="Mount A."/>
            <person name="Hedgecock D."/>
            <person name="Xu Z."/>
            <person name="Liu Y."/>
            <person name="Domazet-Loso T."/>
            <person name="Du Y."/>
            <person name="Sun X."/>
            <person name="Zhang S."/>
            <person name="Liu B."/>
            <person name="Cheng P."/>
            <person name="Jiang X."/>
            <person name="Li J."/>
            <person name="Fan D."/>
            <person name="Wang W."/>
            <person name="Fu W."/>
            <person name="Wang T."/>
            <person name="Wang B."/>
            <person name="Zhang J."/>
            <person name="Peng Z."/>
            <person name="Li Y."/>
            <person name="Li N."/>
            <person name="Wang J."/>
            <person name="Chen M."/>
            <person name="He Y."/>
            <person name="Tan F."/>
            <person name="Song X."/>
            <person name="Zheng Q."/>
            <person name="Huang R."/>
            <person name="Yang H."/>
            <person name="Du X."/>
            <person name="Chen L."/>
            <person name="Yang M."/>
            <person name="Gaffney P.M."/>
            <person name="Wang S."/>
            <person name="Luo L."/>
            <person name="She Z."/>
            <person name="Ming Y."/>
            <person name="Huang W."/>
            <person name="Zhang S."/>
            <person name="Huang B."/>
            <person name="Zhang Y."/>
            <person name="Qu T."/>
            <person name="Ni P."/>
            <person name="Miao G."/>
            <person name="Wang J."/>
            <person name="Wang Q."/>
            <person name="Steinberg C.E."/>
            <person name="Wang H."/>
            <person name="Li N."/>
            <person name="Qian L."/>
            <person name="Zhang G."/>
            <person name="Li Y."/>
            <person name="Yang H."/>
            <person name="Liu X."/>
            <person name="Wang J."/>
            <person name="Yin Y."/>
            <person name="Wang J."/>
        </authorList>
    </citation>
    <scope>NUCLEOTIDE SEQUENCE [LARGE SCALE GENOMIC DNA]</scope>
    <source>
        <strain evidence="1">05x7-T-G4-1.051#20</strain>
    </source>
</reference>
<dbReference type="EMBL" id="JH822774">
    <property type="protein sequence ID" value="EKC17511.1"/>
    <property type="molecule type" value="Genomic_DNA"/>
</dbReference>
<dbReference type="InParanoid" id="K1Q827"/>
<sequence length="124" mass="14078">MSNGEYAFICIHGDVMMKPLEKKHWVLFKEYAGKFSSKKDPNWNLPEPPGNYTTNNKTEETLSRWPNGKVGIKYAPPDEPICGFDGKKCPERNEQPDRTFIYVFSAGGVVFVVVVATILYCILK</sequence>
<gene>
    <name evidence="1" type="ORF">CGI_10000667</name>
</gene>
<dbReference type="HOGENOM" id="CLU_2006077_0_0_1"/>
<dbReference type="AlphaFoldDB" id="K1Q827"/>
<name>K1Q827_MAGGI</name>
<accession>K1Q827</accession>
<proteinExistence type="predicted"/>
<organism evidence="1">
    <name type="scientific">Magallana gigas</name>
    <name type="common">Pacific oyster</name>
    <name type="synonym">Crassostrea gigas</name>
    <dbReference type="NCBI Taxonomy" id="29159"/>
    <lineage>
        <taxon>Eukaryota</taxon>
        <taxon>Metazoa</taxon>
        <taxon>Spiralia</taxon>
        <taxon>Lophotrochozoa</taxon>
        <taxon>Mollusca</taxon>
        <taxon>Bivalvia</taxon>
        <taxon>Autobranchia</taxon>
        <taxon>Pteriomorphia</taxon>
        <taxon>Ostreida</taxon>
        <taxon>Ostreoidea</taxon>
        <taxon>Ostreidae</taxon>
        <taxon>Magallana</taxon>
    </lineage>
</organism>
<protein>
    <submittedName>
        <fullName evidence="1">Uncharacterized protein</fullName>
    </submittedName>
</protein>
<evidence type="ECO:0000313" key="1">
    <source>
        <dbReference type="EMBL" id="EKC17511.1"/>
    </source>
</evidence>